<evidence type="ECO:0000256" key="1">
    <source>
        <dbReference type="ARBA" id="ARBA00022649"/>
    </source>
</evidence>
<evidence type="ECO:0000313" key="8">
    <source>
        <dbReference type="EMBL" id="MDH0827995.1"/>
    </source>
</evidence>
<evidence type="ECO:0000256" key="2">
    <source>
        <dbReference type="ARBA" id="ARBA00022676"/>
    </source>
</evidence>
<evidence type="ECO:0000256" key="5">
    <source>
        <dbReference type="ARBA" id="ARBA00023125"/>
    </source>
</evidence>
<evidence type="ECO:0000313" key="9">
    <source>
        <dbReference type="Proteomes" id="UP001160116"/>
    </source>
</evidence>
<comment type="catalytic activity">
    <reaction evidence="6">
        <text>a thymidine in DNA + NAD(+) = an N-(ADP-alpha-D-ribosyl)-thymidine in DNA + nicotinamide + H(+)</text>
        <dbReference type="Rhea" id="RHEA:71651"/>
        <dbReference type="Rhea" id="RHEA-COMP:13556"/>
        <dbReference type="Rhea" id="RHEA-COMP:18051"/>
        <dbReference type="ChEBI" id="CHEBI:15378"/>
        <dbReference type="ChEBI" id="CHEBI:17154"/>
        <dbReference type="ChEBI" id="CHEBI:57540"/>
        <dbReference type="ChEBI" id="CHEBI:137386"/>
        <dbReference type="ChEBI" id="CHEBI:191199"/>
    </reaction>
</comment>
<proteinExistence type="inferred from homology"/>
<sequence length="222" mass="25529">MSSMPIPTRLFHMTACNNLESILNSGALLCKNSTSVNGIAYENIAHTTIQNRRSAKAIPIPPCGVLHDYVPFYFAPRSPMLYAINQGNVDGCDYRQDDIIYFQTTVQSLNENGSLYIFSDRNATLEYALFENDYDQLSQMINWNYITSSPSLDGYCRYFHTTSQYPERGEIRQAELLIYRQLALNHIQSIGVYNQNTLEIVNELLSRYHYNLPVSIQSAWYF</sequence>
<feature type="binding site" evidence="6">
    <location>
        <begin position="12"/>
        <end position="14"/>
    </location>
    <ligand>
        <name>NAD(+)</name>
        <dbReference type="ChEBI" id="CHEBI:57540"/>
    </ligand>
</feature>
<organism evidence="8 9">
    <name type="scientific">Acinetobacter johnsonii</name>
    <dbReference type="NCBI Taxonomy" id="40214"/>
    <lineage>
        <taxon>Bacteria</taxon>
        <taxon>Pseudomonadati</taxon>
        <taxon>Pseudomonadota</taxon>
        <taxon>Gammaproteobacteria</taxon>
        <taxon>Moraxellales</taxon>
        <taxon>Moraxellaceae</taxon>
        <taxon>Acinetobacter</taxon>
    </lineage>
</organism>
<evidence type="ECO:0000256" key="6">
    <source>
        <dbReference type="PROSITE-ProRule" id="PRU01362"/>
    </source>
</evidence>
<comment type="caution">
    <text evidence="8">The sequence shown here is derived from an EMBL/GenBank/DDBJ whole genome shotgun (WGS) entry which is preliminary data.</text>
</comment>
<dbReference type="Pfam" id="PF14487">
    <property type="entry name" value="DarT"/>
    <property type="match status" value="1"/>
</dbReference>
<dbReference type="EMBL" id="JAOCCL010000074">
    <property type="protein sequence ID" value="MDH0827995.1"/>
    <property type="molecule type" value="Genomic_DNA"/>
</dbReference>
<dbReference type="Proteomes" id="UP001160116">
    <property type="component" value="Unassembled WGS sequence"/>
</dbReference>
<accession>A0AA42MCN3</accession>
<feature type="domain" description="DarT" evidence="7">
    <location>
        <begin position="8"/>
        <end position="222"/>
    </location>
</feature>
<feature type="active site" description="Proton acceptor" evidence="6">
    <location>
        <position position="53"/>
    </location>
</feature>
<feature type="binding site" evidence="6">
    <location>
        <position position="53"/>
    </location>
    <ligand>
        <name>NAD(+)</name>
        <dbReference type="ChEBI" id="CHEBI:57540"/>
    </ligand>
</feature>
<gene>
    <name evidence="8" type="ORF">N5C97_16215</name>
</gene>
<dbReference type="PROSITE" id="PS52018">
    <property type="entry name" value="DART"/>
    <property type="match status" value="1"/>
</dbReference>
<comment type="similarity">
    <text evidence="6">Belongs to the DarT ADP-ribosyltransferase family.</text>
</comment>
<keyword evidence="2 6" id="KW-0328">Glycosyltransferase</keyword>
<comment type="caution">
    <text evidence="6">Lacks conserved residue(s) required for the propagation of feature annotation.</text>
</comment>
<keyword evidence="5 6" id="KW-0238">DNA-binding</keyword>
<reference evidence="8" key="1">
    <citation type="submission" date="2022-09" db="EMBL/GenBank/DDBJ databases">
        <title>Intensive care unit water sources are persistently colonized with multi-drug resistant bacteria and are the site of extensive horizontal gene transfer of antibiotic resistance genes.</title>
        <authorList>
            <person name="Diorio-Toth L."/>
        </authorList>
    </citation>
    <scope>NUCLEOTIDE SEQUENCE</scope>
    <source>
        <strain evidence="8">GD03885</strain>
    </source>
</reference>
<dbReference type="RefSeq" id="WP_094148395.1">
    <property type="nucleotide sequence ID" value="NZ_FZRG01000012.1"/>
</dbReference>
<dbReference type="GO" id="GO:0016757">
    <property type="term" value="F:glycosyltransferase activity"/>
    <property type="evidence" value="ECO:0007669"/>
    <property type="project" value="UniProtKB-UniRule"/>
</dbReference>
<evidence type="ECO:0000256" key="3">
    <source>
        <dbReference type="ARBA" id="ARBA00022679"/>
    </source>
</evidence>
<dbReference type="InterPro" id="IPR029494">
    <property type="entry name" value="DarT"/>
</dbReference>
<feature type="binding site" evidence="6">
    <location>
        <position position="29"/>
    </location>
    <ligand>
        <name>NAD(+)</name>
        <dbReference type="ChEBI" id="CHEBI:57540"/>
    </ligand>
</feature>
<evidence type="ECO:0000259" key="7">
    <source>
        <dbReference type="PROSITE" id="PS52018"/>
    </source>
</evidence>
<name>A0AA42MCN3_ACIJO</name>
<keyword evidence="3 6" id="KW-0808">Transferase</keyword>
<dbReference type="GO" id="GO:0003677">
    <property type="term" value="F:DNA binding"/>
    <property type="evidence" value="ECO:0007669"/>
    <property type="project" value="UniProtKB-UniRule"/>
</dbReference>
<evidence type="ECO:0000256" key="4">
    <source>
        <dbReference type="ARBA" id="ARBA00022695"/>
    </source>
</evidence>
<keyword evidence="4 6" id="KW-0548">Nucleotidyltransferase</keyword>
<dbReference type="AlphaFoldDB" id="A0AA42MCN3"/>
<keyword evidence="1 6" id="KW-1277">Toxin-antitoxin system</keyword>
<feature type="active site" evidence="6">
    <location>
        <position position="175"/>
    </location>
</feature>
<protein>
    <submittedName>
        <fullName evidence="8">DUF4433 domain-containing protein</fullName>
    </submittedName>
</protein>
<dbReference type="GO" id="GO:0016779">
    <property type="term" value="F:nucleotidyltransferase activity"/>
    <property type="evidence" value="ECO:0007669"/>
    <property type="project" value="UniProtKB-UniRule"/>
</dbReference>